<dbReference type="OrthoDB" id="9949380at2"/>
<dbReference type="EMBL" id="VFPT01000001">
    <property type="protein sequence ID" value="TQM94642.1"/>
    <property type="molecule type" value="Genomic_DNA"/>
</dbReference>
<gene>
    <name evidence="2" type="ORF">BD293_3326</name>
    <name evidence="1" type="ORF">BD293_4480</name>
</gene>
<organism evidence="1 3">
    <name type="scientific">Roseinatronobacter monicus</name>
    <dbReference type="NCBI Taxonomy" id="393481"/>
    <lineage>
        <taxon>Bacteria</taxon>
        <taxon>Pseudomonadati</taxon>
        <taxon>Pseudomonadota</taxon>
        <taxon>Alphaproteobacteria</taxon>
        <taxon>Rhodobacterales</taxon>
        <taxon>Paracoccaceae</taxon>
        <taxon>Roseinatronobacter</taxon>
    </lineage>
</organism>
<evidence type="ECO:0000313" key="3">
    <source>
        <dbReference type="Proteomes" id="UP000320582"/>
    </source>
</evidence>
<evidence type="ECO:0000313" key="2">
    <source>
        <dbReference type="EMBL" id="TQM94642.1"/>
    </source>
</evidence>
<dbReference type="Proteomes" id="UP000320582">
    <property type="component" value="Unassembled WGS sequence"/>
</dbReference>
<keyword evidence="3" id="KW-1185">Reference proteome</keyword>
<comment type="caution">
    <text evidence="1">The sequence shown here is derived from an EMBL/GenBank/DDBJ whole genome shotgun (WGS) entry which is preliminary data.</text>
</comment>
<sequence length="59" mass="6555">MKRSTSNPPESSRQMIMAFDSHKMRGMSPRQREAALAALANLLMEATEAAGKEEPHERA</sequence>
<dbReference type="AlphaFoldDB" id="A0A543K430"/>
<evidence type="ECO:0000313" key="1">
    <source>
        <dbReference type="EMBL" id="TQM89794.1"/>
    </source>
</evidence>
<dbReference type="EMBL" id="VFPT01000005">
    <property type="protein sequence ID" value="TQM89794.1"/>
    <property type="molecule type" value="Genomic_DNA"/>
</dbReference>
<name>A0A543K430_9RHOB</name>
<proteinExistence type="predicted"/>
<accession>A0A543K430</accession>
<reference evidence="1 3" key="1">
    <citation type="submission" date="2019-06" db="EMBL/GenBank/DDBJ databases">
        <title>Genomic Encyclopedia of Archaeal and Bacterial Type Strains, Phase II (KMG-II): from individual species to whole genera.</title>
        <authorList>
            <person name="Goeker M."/>
        </authorList>
    </citation>
    <scope>NUCLEOTIDE SEQUENCE [LARGE SCALE GENOMIC DNA]</scope>
    <source>
        <strain evidence="1 3">DSM 18423</strain>
    </source>
</reference>
<protein>
    <submittedName>
        <fullName evidence="1">Uncharacterized protein</fullName>
    </submittedName>
</protein>